<evidence type="ECO:0000256" key="6">
    <source>
        <dbReference type="ARBA" id="ARBA00022679"/>
    </source>
</evidence>
<dbReference type="RefSeq" id="XP_031406088.1">
    <property type="nucleotide sequence ID" value="XM_031550228.1"/>
</dbReference>
<evidence type="ECO:0000313" key="17">
    <source>
        <dbReference type="Proteomes" id="UP000197138"/>
    </source>
</evidence>
<keyword evidence="12 13" id="KW-0464">Manganese</keyword>
<evidence type="ECO:0000256" key="8">
    <source>
        <dbReference type="ARBA" id="ARBA00022968"/>
    </source>
</evidence>
<evidence type="ECO:0000256" key="2">
    <source>
        <dbReference type="ARBA" id="ARBA00004323"/>
    </source>
</evidence>
<dbReference type="Pfam" id="PF13334">
    <property type="entry name" value="DUF4094"/>
    <property type="match status" value="1"/>
</dbReference>
<reference evidence="16" key="2">
    <citation type="submission" date="2017-06" db="EMBL/GenBank/DDBJ databases">
        <title>The pomegranate genome and the genomics of punicalagin biosynthesis.</title>
        <authorList>
            <person name="Xu C."/>
        </authorList>
    </citation>
    <scope>NUCLEOTIDE SEQUENCE [LARGE SCALE GENOMIC DNA]</scope>
    <source>
        <tissue evidence="16">Fresh leaf</tissue>
    </source>
</reference>
<dbReference type="FunFam" id="3.90.550.50:FF:000002">
    <property type="entry name" value="Hexosyltransferase"/>
    <property type="match status" value="1"/>
</dbReference>
<evidence type="ECO:0000313" key="19">
    <source>
        <dbReference type="RefSeq" id="XP_031406088.1"/>
    </source>
</evidence>
<evidence type="ECO:0000256" key="4">
    <source>
        <dbReference type="ARBA" id="ARBA00008661"/>
    </source>
</evidence>
<feature type="transmembrane region" description="Helical" evidence="13">
    <location>
        <begin position="21"/>
        <end position="40"/>
    </location>
</feature>
<dbReference type="EMBL" id="MTKT01003937">
    <property type="protein sequence ID" value="OWM73968.1"/>
    <property type="molecule type" value="Genomic_DNA"/>
</dbReference>
<dbReference type="Gene3D" id="3.90.550.50">
    <property type="match status" value="1"/>
</dbReference>
<keyword evidence="5 13" id="KW-0328">Glycosyltransferase</keyword>
<evidence type="ECO:0000256" key="3">
    <source>
        <dbReference type="ARBA" id="ARBA00004922"/>
    </source>
</evidence>
<dbReference type="Proteomes" id="UP000197138">
    <property type="component" value="Unassembled WGS sequence"/>
</dbReference>
<proteinExistence type="inferred from homology"/>
<dbReference type="PANTHER" id="PTHR11214">
    <property type="entry name" value="BETA-1,3-N-ACETYLGLUCOSAMINYLTRANSFERASE"/>
    <property type="match status" value="1"/>
</dbReference>
<dbReference type="InterPro" id="IPR002659">
    <property type="entry name" value="Glyco_trans_31"/>
</dbReference>
<keyword evidence="10 13" id="KW-0333">Golgi apparatus</keyword>
<evidence type="ECO:0000256" key="12">
    <source>
        <dbReference type="ARBA" id="ARBA00023211"/>
    </source>
</evidence>
<reference evidence="18" key="3">
    <citation type="journal article" date="2020" name="Plant Biotechnol. J.">
        <title>The pomegranate (Punica granatum L.) draft genome dissects genetic divergence between soft- and hard-seeded cultivars.</title>
        <authorList>
            <person name="Luo X."/>
            <person name="Li H."/>
            <person name="Wu Z."/>
            <person name="Yao W."/>
            <person name="Zhao P."/>
            <person name="Cao D."/>
            <person name="Yu H."/>
            <person name="Li K."/>
            <person name="Poudel K."/>
            <person name="Zhao D."/>
            <person name="Zhang F."/>
            <person name="Xia X."/>
            <person name="Chen L."/>
            <person name="Wang Q."/>
            <person name="Jing D."/>
            <person name="Cao S."/>
        </authorList>
    </citation>
    <scope>NUCLEOTIDE SEQUENCE [LARGE SCALE GENOMIC DNA]</scope>
</reference>
<name>A0A218WNA6_PUNGR</name>
<dbReference type="OrthoDB" id="1158011at2759"/>
<dbReference type="GO" id="GO:0000139">
    <property type="term" value="C:Golgi membrane"/>
    <property type="evidence" value="ECO:0007669"/>
    <property type="project" value="UniProtKB-SubCell"/>
</dbReference>
<keyword evidence="14" id="KW-0175">Coiled coil</keyword>
<evidence type="ECO:0000256" key="9">
    <source>
        <dbReference type="ARBA" id="ARBA00022989"/>
    </source>
</evidence>
<evidence type="ECO:0000313" key="16">
    <source>
        <dbReference type="EMBL" id="OWM73968.1"/>
    </source>
</evidence>
<evidence type="ECO:0000256" key="5">
    <source>
        <dbReference type="ARBA" id="ARBA00022676"/>
    </source>
</evidence>
<keyword evidence="9 13" id="KW-1133">Transmembrane helix</keyword>
<keyword evidence="8 13" id="KW-0735">Signal-anchor</keyword>
<reference evidence="17" key="1">
    <citation type="journal article" date="2017" name="Plant J.">
        <title>The pomegranate (Punica granatum L.) genome and the genomics of punicalagin biosynthesis.</title>
        <authorList>
            <person name="Qin G."/>
            <person name="Xu C."/>
            <person name="Ming R."/>
            <person name="Tang H."/>
            <person name="Guyot R."/>
            <person name="Kramer E.M."/>
            <person name="Hu Y."/>
            <person name="Yi X."/>
            <person name="Qi Y."/>
            <person name="Xu X."/>
            <person name="Gao Z."/>
            <person name="Pan H."/>
            <person name="Jian J."/>
            <person name="Tian Y."/>
            <person name="Yue Z."/>
            <person name="Xu Y."/>
        </authorList>
    </citation>
    <scope>NUCLEOTIDE SEQUENCE [LARGE SCALE GENOMIC DNA]</scope>
    <source>
        <strain evidence="17">cv. Dabenzi</strain>
    </source>
</reference>
<reference evidence="19" key="4">
    <citation type="submission" date="2025-04" db="UniProtKB">
        <authorList>
            <consortium name="RefSeq"/>
        </authorList>
    </citation>
    <scope>IDENTIFICATION</scope>
    <source>
        <tissue evidence="19">Leaf</tissue>
    </source>
</reference>
<protein>
    <recommendedName>
        <fullName evidence="13">Hexosyltransferase</fullName>
        <ecNumber evidence="13">2.4.1.-</ecNumber>
    </recommendedName>
</protein>
<sequence>MVKIWPGQLENESRKMRGRPLSGRIMLVLCIASFFAGSLFPSQTWNHPSPSNSRELLETANQMSKLEIAAKDCEHRHKLAEGGVMEEVSKTHQTIKSLDKTISKLEQELAVARTSQSYELAFGQKESNHSVYKAFVVIGINTAFSSRKRRDSLRKTWMPRGEKLKKLEKEKGIVIRFMIGHSATEGGVLDKAIDAEEAMYGDFLRLDHIEGYHQLSSKTRIYFSTAFSIWDAEFYVKVDDDIHLNLGSLVNTLASYRSKPRIYIGCMKSGPVLTQKGVKYREPEYWKFGEEGNKYFRHASGQLYAISRDLAAYISVNSPILHRYANEDVSLGAWLIGLEVEHVDQHLMCCGTPPDCTLKADTGNVCVASYDQSCSGICNSVERMQAIHSSCGEGDSALWNVDL</sequence>
<feature type="coiled-coil region" evidence="14">
    <location>
        <begin position="88"/>
        <end position="115"/>
    </location>
</feature>
<dbReference type="EC" id="2.4.1.-" evidence="13"/>
<comment type="similarity">
    <text evidence="4 13">Belongs to the glycosyltransferase 31 family.</text>
</comment>
<organism evidence="16 17">
    <name type="scientific">Punica granatum</name>
    <name type="common">Pomegranate</name>
    <dbReference type="NCBI Taxonomy" id="22663"/>
    <lineage>
        <taxon>Eukaryota</taxon>
        <taxon>Viridiplantae</taxon>
        <taxon>Streptophyta</taxon>
        <taxon>Embryophyta</taxon>
        <taxon>Tracheophyta</taxon>
        <taxon>Spermatophyta</taxon>
        <taxon>Magnoliopsida</taxon>
        <taxon>eudicotyledons</taxon>
        <taxon>Gunneridae</taxon>
        <taxon>Pentapetalae</taxon>
        <taxon>rosids</taxon>
        <taxon>malvids</taxon>
        <taxon>Myrtales</taxon>
        <taxon>Lythraceae</taxon>
        <taxon>Punica</taxon>
    </lineage>
</organism>
<evidence type="ECO:0000256" key="7">
    <source>
        <dbReference type="ARBA" id="ARBA00022692"/>
    </source>
</evidence>
<dbReference type="AlphaFoldDB" id="A0A218WNA6"/>
<evidence type="ECO:0000256" key="11">
    <source>
        <dbReference type="ARBA" id="ARBA00023136"/>
    </source>
</evidence>
<dbReference type="Pfam" id="PF01762">
    <property type="entry name" value="Galactosyl_T"/>
    <property type="match status" value="1"/>
</dbReference>
<feature type="domain" description="DUF4094" evidence="15">
    <location>
        <begin position="22"/>
        <end position="115"/>
    </location>
</feature>
<dbReference type="InterPro" id="IPR025298">
    <property type="entry name" value="DUF4094"/>
</dbReference>
<dbReference type="GeneID" id="116214770"/>
<comment type="subcellular location">
    <subcellularLocation>
        <location evidence="2 13">Golgi apparatus membrane</location>
        <topology evidence="2 13">Single-pass type II membrane protein</topology>
    </subcellularLocation>
</comment>
<dbReference type="PANTHER" id="PTHR11214:SF275">
    <property type="entry name" value="BETA-1,3-GALACTOSYLTRANSFERASE 8-RELATED"/>
    <property type="match status" value="1"/>
</dbReference>
<dbReference type="UniPathway" id="UPA00378"/>
<accession>A0A218WNA6</accession>
<evidence type="ECO:0000259" key="15">
    <source>
        <dbReference type="Pfam" id="PF13334"/>
    </source>
</evidence>
<evidence type="ECO:0000256" key="14">
    <source>
        <dbReference type="SAM" id="Coils"/>
    </source>
</evidence>
<gene>
    <name evidence="19" type="primary">LOC116214770</name>
    <name evidence="16" type="ORF">CDL15_Pgr022239</name>
</gene>
<comment type="cofactor">
    <cofactor evidence="1 13">
        <name>Mn(2+)</name>
        <dbReference type="ChEBI" id="CHEBI:29035"/>
    </cofactor>
</comment>
<evidence type="ECO:0000256" key="1">
    <source>
        <dbReference type="ARBA" id="ARBA00001936"/>
    </source>
</evidence>
<keyword evidence="11 13" id="KW-0472">Membrane</keyword>
<dbReference type="GO" id="GO:0008378">
    <property type="term" value="F:galactosyltransferase activity"/>
    <property type="evidence" value="ECO:0007669"/>
    <property type="project" value="TreeGrafter"/>
</dbReference>
<keyword evidence="7 13" id="KW-0812">Transmembrane</keyword>
<evidence type="ECO:0000256" key="13">
    <source>
        <dbReference type="RuleBase" id="RU363063"/>
    </source>
</evidence>
<dbReference type="Proteomes" id="UP000515151">
    <property type="component" value="Chromosome 7"/>
</dbReference>
<evidence type="ECO:0000256" key="10">
    <source>
        <dbReference type="ARBA" id="ARBA00023034"/>
    </source>
</evidence>
<comment type="pathway">
    <text evidence="3">Protein modification; protein glycosylation.</text>
</comment>
<evidence type="ECO:0000313" key="18">
    <source>
        <dbReference type="Proteomes" id="UP000515151"/>
    </source>
</evidence>
<keyword evidence="6" id="KW-0808">Transferase</keyword>
<keyword evidence="18" id="KW-1185">Reference proteome</keyword>